<feature type="repeat" description="WD" evidence="7">
    <location>
        <begin position="87"/>
        <end position="120"/>
    </location>
</feature>
<evidence type="ECO:0000256" key="7">
    <source>
        <dbReference type="PROSITE-ProRule" id="PRU00221"/>
    </source>
</evidence>
<feature type="repeat" description="WD" evidence="7">
    <location>
        <begin position="128"/>
        <end position="169"/>
    </location>
</feature>
<evidence type="ECO:0000256" key="6">
    <source>
        <dbReference type="ARBA" id="ARBA00025741"/>
    </source>
</evidence>
<dbReference type="PROSITE" id="PS50082">
    <property type="entry name" value="WD_REPEATS_2"/>
    <property type="match status" value="6"/>
</dbReference>
<dbReference type="Gene3D" id="2.130.10.10">
    <property type="entry name" value="YVTN repeat-like/Quinoprotein amine dehydrogenase"/>
    <property type="match status" value="1"/>
</dbReference>
<dbReference type="PROSITE" id="PS00678">
    <property type="entry name" value="WD_REPEATS_1"/>
    <property type="match status" value="1"/>
</dbReference>
<dbReference type="PROSITE" id="PS50294">
    <property type="entry name" value="WD_REPEATS_REGION"/>
    <property type="match status" value="5"/>
</dbReference>
<dbReference type="InterPro" id="IPR036322">
    <property type="entry name" value="WD40_repeat_dom_sf"/>
</dbReference>
<organism evidence="8 9">
    <name type="scientific">Pseudolycoriella hygida</name>
    <dbReference type="NCBI Taxonomy" id="35572"/>
    <lineage>
        <taxon>Eukaryota</taxon>
        <taxon>Metazoa</taxon>
        <taxon>Ecdysozoa</taxon>
        <taxon>Arthropoda</taxon>
        <taxon>Hexapoda</taxon>
        <taxon>Insecta</taxon>
        <taxon>Pterygota</taxon>
        <taxon>Neoptera</taxon>
        <taxon>Endopterygota</taxon>
        <taxon>Diptera</taxon>
        <taxon>Nematocera</taxon>
        <taxon>Sciaroidea</taxon>
        <taxon>Sciaridae</taxon>
        <taxon>Pseudolycoriella</taxon>
    </lineage>
</organism>
<gene>
    <name evidence="8" type="primary">ebi_3</name>
    <name evidence="8" type="ORF">Bhyg_01546</name>
</gene>
<dbReference type="InterPro" id="IPR001680">
    <property type="entry name" value="WD40_rpt"/>
</dbReference>
<dbReference type="InterPro" id="IPR045183">
    <property type="entry name" value="Ebi-like"/>
</dbReference>
<proteinExistence type="inferred from homology"/>
<dbReference type="PRINTS" id="PR00320">
    <property type="entry name" value="GPROTEINBRPT"/>
</dbReference>
<keyword evidence="3" id="KW-0677">Repeat</keyword>
<dbReference type="GO" id="GO:0003714">
    <property type="term" value="F:transcription corepressor activity"/>
    <property type="evidence" value="ECO:0007669"/>
    <property type="project" value="InterPro"/>
</dbReference>
<feature type="repeat" description="WD" evidence="7">
    <location>
        <begin position="30"/>
        <end position="62"/>
    </location>
</feature>
<evidence type="ECO:0000256" key="3">
    <source>
        <dbReference type="ARBA" id="ARBA00022737"/>
    </source>
</evidence>
<dbReference type="PANTHER" id="PTHR22846:SF2">
    <property type="entry name" value="F-BOX-LIKE_WD REPEAT-CONTAINING PROTEIN EBI"/>
    <property type="match status" value="1"/>
</dbReference>
<comment type="caution">
    <text evidence="8">The sequence shown here is derived from an EMBL/GenBank/DDBJ whole genome shotgun (WGS) entry which is preliminary data.</text>
</comment>
<comment type="similarity">
    <text evidence="6">Belongs to the WD repeat EBI family.</text>
</comment>
<dbReference type="CDD" id="cd00200">
    <property type="entry name" value="WD40"/>
    <property type="match status" value="1"/>
</dbReference>
<dbReference type="InterPro" id="IPR019775">
    <property type="entry name" value="WD40_repeat_CS"/>
</dbReference>
<dbReference type="FunFam" id="2.130.10.10:FF:002234">
    <property type="entry name" value="F-box-like/WD repeat-containing protein TBL1XR1"/>
    <property type="match status" value="1"/>
</dbReference>
<protein>
    <submittedName>
        <fullName evidence="8">F-box-like/WD repeat-containing protein ebi</fullName>
    </submittedName>
</protein>
<dbReference type="InterPro" id="IPR020472">
    <property type="entry name" value="WD40_PAC1"/>
</dbReference>
<feature type="repeat" description="WD" evidence="7">
    <location>
        <begin position="211"/>
        <end position="252"/>
    </location>
</feature>
<dbReference type="AlphaFoldDB" id="A0A9Q0N9R0"/>
<name>A0A9Q0N9R0_9DIPT</name>
<dbReference type="EMBL" id="WJQU01000001">
    <property type="protein sequence ID" value="KAJ6646335.1"/>
    <property type="molecule type" value="Genomic_DNA"/>
</dbReference>
<dbReference type="InterPro" id="IPR011044">
    <property type="entry name" value="Quino_amine_DH_bsu"/>
</dbReference>
<dbReference type="InterPro" id="IPR015943">
    <property type="entry name" value="WD40/YVTN_repeat-like_dom_sf"/>
</dbReference>
<dbReference type="SUPFAM" id="SSF50978">
    <property type="entry name" value="WD40 repeat-like"/>
    <property type="match status" value="1"/>
</dbReference>
<dbReference type="Pfam" id="PF00400">
    <property type="entry name" value="WD40"/>
    <property type="match status" value="7"/>
</dbReference>
<keyword evidence="4" id="KW-0833">Ubl conjugation pathway</keyword>
<evidence type="ECO:0000313" key="9">
    <source>
        <dbReference type="Proteomes" id="UP001151699"/>
    </source>
</evidence>
<evidence type="ECO:0000256" key="5">
    <source>
        <dbReference type="ARBA" id="ARBA00023242"/>
    </source>
</evidence>
<feature type="repeat" description="WD" evidence="7">
    <location>
        <begin position="304"/>
        <end position="345"/>
    </location>
</feature>
<comment type="subcellular location">
    <subcellularLocation>
        <location evidence="1">Nucleus</location>
    </subcellularLocation>
</comment>
<evidence type="ECO:0000313" key="8">
    <source>
        <dbReference type="EMBL" id="KAJ6646335.1"/>
    </source>
</evidence>
<evidence type="ECO:0000256" key="4">
    <source>
        <dbReference type="ARBA" id="ARBA00022786"/>
    </source>
</evidence>
<evidence type="ECO:0000256" key="1">
    <source>
        <dbReference type="ARBA" id="ARBA00004123"/>
    </source>
</evidence>
<dbReference type="GO" id="GO:0000118">
    <property type="term" value="C:histone deacetylase complex"/>
    <property type="evidence" value="ECO:0007669"/>
    <property type="project" value="TreeGrafter"/>
</dbReference>
<accession>A0A9Q0N9R0</accession>
<evidence type="ECO:0000256" key="2">
    <source>
        <dbReference type="ARBA" id="ARBA00022574"/>
    </source>
</evidence>
<dbReference type="SUPFAM" id="SSF50969">
    <property type="entry name" value="YVTN repeat-like/Quinoprotein amine dehydrogenase"/>
    <property type="match status" value="1"/>
</dbReference>
<dbReference type="OrthoDB" id="1367865at2759"/>
<sequence length="381" mass="42015">MAHTANQRENMDVTENVNTIEKESLKAKVLRGHVREVVVCAWKPSADILASGSGDSTARIWNDSDGSKSLDSKVLRHYSNYVEGSDREAPKNKITSLDWNRRASLLATGCDDGNLRIWTIHGMLSYQLVKHKGTINAIKWNSRGNYIVSAGVDGTTIIWNTATRECAQQFSFHSGSVVDVDWQTDTTFASCSSDQRIYVCQSGNDESIKSFRGHKGEVNSIKWDPQGQLLASCSYDMTVKVWSMKEDMCVHDLQAHCKPVSRVKWSPTGPGTSNPYKNLILASASLDSTICLWDIKRGGCINVLRKHDGEVNTIAFSPDGKYLASGGFDSYVYIWCTHSGQVVHSYKGSGFVFDVCWNSLGTKVGACSANGSVFVLDLRKS</sequence>
<dbReference type="Proteomes" id="UP001151699">
    <property type="component" value="Chromosome A"/>
</dbReference>
<dbReference type="PANTHER" id="PTHR22846">
    <property type="entry name" value="WD40 REPEAT PROTEIN"/>
    <property type="match status" value="1"/>
</dbReference>
<dbReference type="GO" id="GO:0006357">
    <property type="term" value="P:regulation of transcription by RNA polymerase II"/>
    <property type="evidence" value="ECO:0007669"/>
    <property type="project" value="TreeGrafter"/>
</dbReference>
<feature type="repeat" description="WD" evidence="7">
    <location>
        <begin position="253"/>
        <end position="303"/>
    </location>
</feature>
<dbReference type="SMART" id="SM00320">
    <property type="entry name" value="WD40"/>
    <property type="match status" value="8"/>
</dbReference>
<keyword evidence="9" id="KW-1185">Reference proteome</keyword>
<keyword evidence="5" id="KW-0539">Nucleus</keyword>
<keyword evidence="2 7" id="KW-0853">WD repeat</keyword>
<reference evidence="8" key="1">
    <citation type="submission" date="2022-07" db="EMBL/GenBank/DDBJ databases">
        <authorList>
            <person name="Trinca V."/>
            <person name="Uliana J.V.C."/>
            <person name="Torres T.T."/>
            <person name="Ward R.J."/>
            <person name="Monesi N."/>
        </authorList>
    </citation>
    <scope>NUCLEOTIDE SEQUENCE</scope>
    <source>
        <strain evidence="8">HSMRA1968</strain>
        <tissue evidence="8">Whole embryos</tissue>
    </source>
</reference>